<organism evidence="4 5">
    <name type="scientific">Rhynchosporium agropyri</name>
    <dbReference type="NCBI Taxonomy" id="914238"/>
    <lineage>
        <taxon>Eukaryota</taxon>
        <taxon>Fungi</taxon>
        <taxon>Dikarya</taxon>
        <taxon>Ascomycota</taxon>
        <taxon>Pezizomycotina</taxon>
        <taxon>Leotiomycetes</taxon>
        <taxon>Helotiales</taxon>
        <taxon>Ploettnerulaceae</taxon>
        <taxon>Rhynchosporium</taxon>
    </lineage>
</organism>
<evidence type="ECO:0000259" key="2">
    <source>
        <dbReference type="Pfam" id="PF03171"/>
    </source>
</evidence>
<accession>A0A1E1JVV3</accession>
<protein>
    <recommendedName>
        <fullName evidence="6">Isopenicillin N synthase-like Fe(2+) 2OG dioxygenase domain-containing protein</fullName>
    </recommendedName>
</protein>
<proteinExistence type="inferred from homology"/>
<dbReference type="EMBL" id="FJUX01000004">
    <property type="protein sequence ID" value="CZS89997.1"/>
    <property type="molecule type" value="Genomic_DNA"/>
</dbReference>
<name>A0A1E1JVV3_9HELO</name>
<reference evidence="5" key="1">
    <citation type="submission" date="2016-03" db="EMBL/GenBank/DDBJ databases">
        <authorList>
            <person name="Guldener U."/>
        </authorList>
    </citation>
    <scope>NUCLEOTIDE SEQUENCE [LARGE SCALE GENOMIC DNA]</scope>
    <source>
        <strain evidence="5">04CH-RAC-A.6.1</strain>
    </source>
</reference>
<dbReference type="AlphaFoldDB" id="A0A1E1JVV3"/>
<dbReference type="Pfam" id="PF14226">
    <property type="entry name" value="DIOX_N"/>
    <property type="match status" value="1"/>
</dbReference>
<dbReference type="Pfam" id="PF03171">
    <property type="entry name" value="2OG-FeII_Oxy"/>
    <property type="match status" value="1"/>
</dbReference>
<dbReference type="PANTHER" id="PTHR47990">
    <property type="entry name" value="2-OXOGLUTARATE (2OG) AND FE(II)-DEPENDENT OXYGENASE SUPERFAMILY PROTEIN-RELATED"/>
    <property type="match status" value="1"/>
</dbReference>
<dbReference type="InterPro" id="IPR027443">
    <property type="entry name" value="IPNS-like_sf"/>
</dbReference>
<evidence type="ECO:0008006" key="6">
    <source>
        <dbReference type="Google" id="ProtNLM"/>
    </source>
</evidence>
<feature type="domain" description="Isopenicillin N synthase-like Fe(2+) 2OG dioxygenase" evidence="2">
    <location>
        <begin position="144"/>
        <end position="199"/>
    </location>
</feature>
<keyword evidence="5" id="KW-1185">Reference proteome</keyword>
<dbReference type="InterPro" id="IPR026992">
    <property type="entry name" value="DIOX_N"/>
</dbReference>
<dbReference type="OrthoDB" id="288590at2759"/>
<sequence length="251" mass="28385">MRHFLTPKVEDLTSYLSALIIFQIQNHYITNQLVEAAETDGFFGLVDHGISHPEIGHVFSASESFFLLPDTAKAPSHSQHQMQAGRKMLRFDRLQVNQVQEVSEKLMVCFARGLGVEDDYFVRAHDVLRKESQTVLRLLHYFEVDKDPVPGEIISNIGDLSMSWSDDRFKSTFHRVKTPVHVEKDYFGPRYSMAFFNQPCTDAVIQGPGMNYSAVTGKEFTQAAMAWNYMALNERKAKLAEVKSAAEAGSS</sequence>
<gene>
    <name evidence="4" type="ORF">RAG0_01146</name>
</gene>
<dbReference type="Gene3D" id="2.60.120.330">
    <property type="entry name" value="B-lactam Antibiotic, Isopenicillin N Synthase, Chain"/>
    <property type="match status" value="3"/>
</dbReference>
<dbReference type="InterPro" id="IPR044861">
    <property type="entry name" value="IPNS-like_FE2OG_OXY"/>
</dbReference>
<dbReference type="SUPFAM" id="SSF51197">
    <property type="entry name" value="Clavaminate synthase-like"/>
    <property type="match status" value="1"/>
</dbReference>
<dbReference type="InterPro" id="IPR050231">
    <property type="entry name" value="Iron_ascorbate_oxido_reductase"/>
</dbReference>
<comment type="similarity">
    <text evidence="1">Belongs to the iron/ascorbate-dependent oxidoreductase family.</text>
</comment>
<evidence type="ECO:0000256" key="1">
    <source>
        <dbReference type="ARBA" id="ARBA00008056"/>
    </source>
</evidence>
<feature type="domain" description="Non-haem dioxygenase N-terminal" evidence="3">
    <location>
        <begin position="29"/>
        <end position="79"/>
    </location>
</feature>
<evidence type="ECO:0000313" key="4">
    <source>
        <dbReference type="EMBL" id="CZS89997.1"/>
    </source>
</evidence>
<dbReference type="Proteomes" id="UP000178912">
    <property type="component" value="Unassembled WGS sequence"/>
</dbReference>
<evidence type="ECO:0000259" key="3">
    <source>
        <dbReference type="Pfam" id="PF14226"/>
    </source>
</evidence>
<evidence type="ECO:0000313" key="5">
    <source>
        <dbReference type="Proteomes" id="UP000178912"/>
    </source>
</evidence>